<dbReference type="FunFam" id="2.40.50.140:FF:000051">
    <property type="entry name" value="RNA-binding transcriptional accessory protein"/>
    <property type="match status" value="1"/>
</dbReference>
<dbReference type="InterPro" id="IPR037027">
    <property type="entry name" value="YqgF/RNaseH-like_dom_sf"/>
</dbReference>
<sequence>MTELNHQISQIIAAELAVRSEQIFAAMTLLDEGNTIPFIARYRKEVTGGLDDTQLRYFETRLLYLRELNDRRQTILKSIEEQGKLTDELREKIEQTQSKTELEDLYLPYKPKRRTRGQIAIEAGLESLADSLWNDPSQVPETVAEAYVDAEKGVADVKSALDGARYILMERFSEDADLLAKLRQYLTANATLEAKVIEGKEEEGEKFRDYFAHSEPLKNVPSHRALAMFRGRNEGILSLNLNADPDAEEGSRSSYCEEIIREHLGVQLRQQPADSWRSQVIAWTWKIKALLHLETELMGALREKAEEEAIDVFARNLSALLMAAPAGARNTMGLDPGLRTGVKVAVVDNTGKLLDTATIYPHTGQMDVAMVTIYKLIKQHNVDLIAIGNGTASRETERFAKEVIKEIKENKPQTVVVSEAGASVYSASELAATEFPELDVSLRGAVSIARRLQDPLAELVKIEPKAIGVGQYQHDVNQSQLARKLDAVVEDCVNAVGVDLNTASAPLLARVAGMTKTLAQNIVAYRDENGRFNSRSDLKKVARLGPKAFEQCAGFMRILGGKNPLDASSVHPEAYPVVEKILQTTASTLGELMGNSTKIHSLNAKDFVDEQFGLPTVNDIFKELEKPGRDPRGEFKTAIFMDGVEEISDLKVGMILEGTVTNVTNFGAFVDIGVHQDGLVHISMLSNSFVEDPHQVVKTGDVVKVKVLEVDVARKRIALTMRLDDKPTDKRDTSGEKRKEFGKSDRSQKPERQNFGNNAFADALKGWKK</sequence>
<dbReference type="Gene3D" id="1.10.3500.10">
    <property type="entry name" value="Tex N-terminal region-like"/>
    <property type="match status" value="1"/>
</dbReference>
<dbReference type="InterPro" id="IPR032639">
    <property type="entry name" value="Tex_YqgF"/>
</dbReference>
<dbReference type="Pfam" id="PF22706">
    <property type="entry name" value="Tex_central_region"/>
    <property type="match status" value="1"/>
</dbReference>
<dbReference type="SUPFAM" id="SSF158832">
    <property type="entry name" value="Tex N-terminal region-like"/>
    <property type="match status" value="1"/>
</dbReference>
<dbReference type="RefSeq" id="WP_203399321.1">
    <property type="nucleotide sequence ID" value="NZ_CP069308.1"/>
</dbReference>
<protein>
    <submittedName>
        <fullName evidence="3">RNA-binding transcriptional accessory protein</fullName>
    </submittedName>
</protein>
<dbReference type="Gene3D" id="3.30.420.140">
    <property type="entry name" value="YqgF/RNase H-like domain"/>
    <property type="match status" value="1"/>
</dbReference>
<dbReference type="Pfam" id="PF09371">
    <property type="entry name" value="Tex_N"/>
    <property type="match status" value="1"/>
</dbReference>
<dbReference type="GO" id="GO:0006139">
    <property type="term" value="P:nucleobase-containing compound metabolic process"/>
    <property type="evidence" value="ECO:0007669"/>
    <property type="project" value="InterPro"/>
</dbReference>
<dbReference type="AlphaFoldDB" id="A0AAX1M7A2"/>
<dbReference type="InterPro" id="IPR023323">
    <property type="entry name" value="Tex-like_dom_sf"/>
</dbReference>
<dbReference type="SUPFAM" id="SSF47781">
    <property type="entry name" value="RuvA domain 2-like"/>
    <property type="match status" value="2"/>
</dbReference>
<dbReference type="FunFam" id="1.10.10.650:FF:000001">
    <property type="entry name" value="S1 RNA-binding domain 1"/>
    <property type="match status" value="1"/>
</dbReference>
<dbReference type="Pfam" id="PF00575">
    <property type="entry name" value="S1"/>
    <property type="match status" value="1"/>
</dbReference>
<dbReference type="InterPro" id="IPR050437">
    <property type="entry name" value="Ribos_protein_bS1-like"/>
</dbReference>
<evidence type="ECO:0000256" key="1">
    <source>
        <dbReference type="SAM" id="MobiDB-lite"/>
    </source>
</evidence>
<dbReference type="SMART" id="SM00732">
    <property type="entry name" value="YqgFc"/>
    <property type="match status" value="1"/>
</dbReference>
<dbReference type="InterPro" id="IPR010994">
    <property type="entry name" value="RuvA_2-like"/>
</dbReference>
<dbReference type="InterPro" id="IPR044146">
    <property type="entry name" value="S1_Tex"/>
</dbReference>
<dbReference type="SUPFAM" id="SSF53098">
    <property type="entry name" value="Ribonuclease H-like"/>
    <property type="match status" value="1"/>
</dbReference>
<dbReference type="Gene3D" id="2.40.50.140">
    <property type="entry name" value="Nucleic acid-binding proteins"/>
    <property type="match status" value="1"/>
</dbReference>
<dbReference type="InterPro" id="IPR006641">
    <property type="entry name" value="YqgF/RNaseH-like_dom"/>
</dbReference>
<name>A0AAX1M7A2_GLAPU</name>
<dbReference type="GO" id="GO:0006412">
    <property type="term" value="P:translation"/>
    <property type="evidence" value="ECO:0007669"/>
    <property type="project" value="TreeGrafter"/>
</dbReference>
<dbReference type="Proteomes" id="UP000662736">
    <property type="component" value="Chromosome"/>
</dbReference>
<proteinExistence type="predicted"/>
<dbReference type="PANTHER" id="PTHR10724">
    <property type="entry name" value="30S RIBOSOMAL PROTEIN S1"/>
    <property type="match status" value="1"/>
</dbReference>
<dbReference type="InterPro" id="IPR055179">
    <property type="entry name" value="Tex-like_central_region"/>
</dbReference>
<dbReference type="FunFam" id="1.10.150.310:FF:000001">
    <property type="entry name" value="RNA-binding transcriptional accessory protein"/>
    <property type="match status" value="1"/>
</dbReference>
<dbReference type="Gene3D" id="1.10.150.310">
    <property type="entry name" value="Tex RuvX-like domain-like"/>
    <property type="match status" value="1"/>
</dbReference>
<dbReference type="InterPro" id="IPR018974">
    <property type="entry name" value="Tex-like_N"/>
</dbReference>
<dbReference type="GO" id="GO:0003735">
    <property type="term" value="F:structural constituent of ribosome"/>
    <property type="evidence" value="ECO:0007669"/>
    <property type="project" value="TreeGrafter"/>
</dbReference>
<dbReference type="PANTHER" id="PTHR10724:SF10">
    <property type="entry name" value="S1 RNA-BINDING DOMAIN-CONTAINING PROTEIN 1"/>
    <property type="match status" value="1"/>
</dbReference>
<feature type="region of interest" description="Disordered" evidence="1">
    <location>
        <begin position="724"/>
        <end position="769"/>
    </location>
</feature>
<dbReference type="Pfam" id="PF12836">
    <property type="entry name" value="HHH_3"/>
    <property type="match status" value="1"/>
</dbReference>
<evidence type="ECO:0000259" key="2">
    <source>
        <dbReference type="PROSITE" id="PS50126"/>
    </source>
</evidence>
<dbReference type="CDD" id="cd05685">
    <property type="entry name" value="S1_Tex"/>
    <property type="match status" value="1"/>
</dbReference>
<feature type="domain" description="S1 motif" evidence="2">
    <location>
        <begin position="653"/>
        <end position="722"/>
    </location>
</feature>
<dbReference type="InterPro" id="IPR012337">
    <property type="entry name" value="RNaseH-like_sf"/>
</dbReference>
<evidence type="ECO:0000313" key="4">
    <source>
        <dbReference type="Proteomes" id="UP000662736"/>
    </source>
</evidence>
<dbReference type="FunFam" id="3.30.420.140:FF:000001">
    <property type="entry name" value="RNA-binding transcriptional accessory protein"/>
    <property type="match status" value="1"/>
</dbReference>
<dbReference type="SUPFAM" id="SSF50249">
    <property type="entry name" value="Nucleic acid-binding proteins"/>
    <property type="match status" value="1"/>
</dbReference>
<dbReference type="PROSITE" id="PS50126">
    <property type="entry name" value="S1"/>
    <property type="match status" value="1"/>
</dbReference>
<dbReference type="Pfam" id="PF17674">
    <property type="entry name" value="HHH_9"/>
    <property type="match status" value="1"/>
</dbReference>
<organism evidence="3 4">
    <name type="scientific">Glaesserella parasuis</name>
    <name type="common">Haemophilus parasuis</name>
    <dbReference type="NCBI Taxonomy" id="738"/>
    <lineage>
        <taxon>Bacteria</taxon>
        <taxon>Pseudomonadati</taxon>
        <taxon>Pseudomonadota</taxon>
        <taxon>Gammaproteobacteria</taxon>
        <taxon>Pasteurellales</taxon>
        <taxon>Pasteurellaceae</taxon>
        <taxon>Glaesserella</taxon>
    </lineage>
</organism>
<reference evidence="3" key="1">
    <citation type="submission" date="2021-03" db="EMBL/GenBank/DDBJ databases">
        <title>Characterization of a novel Integrative Conjugative Element in Glaesserella parasuis.</title>
        <authorList>
            <person name="Hu G."/>
            <person name="Sun H."/>
        </authorList>
    </citation>
    <scope>NUCLEOTIDE SEQUENCE</scope>
    <source>
        <strain evidence="3">GHP1807</strain>
    </source>
</reference>
<dbReference type="EMBL" id="CP071491">
    <property type="protein sequence ID" value="QSX17977.1"/>
    <property type="molecule type" value="Genomic_DNA"/>
</dbReference>
<dbReference type="SMART" id="SM00316">
    <property type="entry name" value="S1"/>
    <property type="match status" value="1"/>
</dbReference>
<dbReference type="InterPro" id="IPR003029">
    <property type="entry name" value="S1_domain"/>
</dbReference>
<dbReference type="GO" id="GO:0005829">
    <property type="term" value="C:cytosol"/>
    <property type="evidence" value="ECO:0007669"/>
    <property type="project" value="TreeGrafter"/>
</dbReference>
<gene>
    <name evidence="3" type="ORF">J1G54_05560</name>
</gene>
<accession>A0AAX1M7A2</accession>
<dbReference type="InterPro" id="IPR041692">
    <property type="entry name" value="HHH_9"/>
</dbReference>
<dbReference type="Gene3D" id="1.10.10.650">
    <property type="entry name" value="RuvA domain 2-like"/>
    <property type="match status" value="1"/>
</dbReference>
<feature type="compositionally biased region" description="Basic and acidic residues" evidence="1">
    <location>
        <begin position="724"/>
        <end position="752"/>
    </location>
</feature>
<dbReference type="GO" id="GO:0003729">
    <property type="term" value="F:mRNA binding"/>
    <property type="evidence" value="ECO:0007669"/>
    <property type="project" value="TreeGrafter"/>
</dbReference>
<evidence type="ECO:0000313" key="3">
    <source>
        <dbReference type="EMBL" id="QSX17977.1"/>
    </source>
</evidence>
<dbReference type="InterPro" id="IPR012340">
    <property type="entry name" value="NA-bd_OB-fold"/>
</dbReference>
<dbReference type="Pfam" id="PF16921">
    <property type="entry name" value="Tex_YqgF"/>
    <property type="match status" value="1"/>
</dbReference>
<dbReference type="InterPro" id="IPR023319">
    <property type="entry name" value="Tex-like_HTH_dom_sf"/>
</dbReference>